<dbReference type="PANTHER" id="PTHR40094">
    <property type="entry name" value="ALPHA-2-MACROGLOBULIN HOMOLOG"/>
    <property type="match status" value="1"/>
</dbReference>
<dbReference type="EMBL" id="AFME02000192">
    <property type="protein sequence ID" value="EMG11140.1"/>
    <property type="molecule type" value="Genomic_DNA"/>
</dbReference>
<comment type="caution">
    <text evidence="2">The sequence shown here is derived from an EMBL/GenBank/DDBJ whole genome shotgun (WGS) entry which is preliminary data.</text>
</comment>
<evidence type="ECO:0000259" key="1">
    <source>
        <dbReference type="Pfam" id="PF17973"/>
    </source>
</evidence>
<dbReference type="Proteomes" id="UP000011776">
    <property type="component" value="Unassembled WGS sequence"/>
</dbReference>
<dbReference type="InterPro" id="IPR041246">
    <property type="entry name" value="Bact_MG10"/>
</dbReference>
<evidence type="ECO:0000313" key="3">
    <source>
        <dbReference type="Proteomes" id="UP000011776"/>
    </source>
</evidence>
<accession>M3HEV6</accession>
<dbReference type="GO" id="GO:0004866">
    <property type="term" value="F:endopeptidase inhibitor activity"/>
    <property type="evidence" value="ECO:0007669"/>
    <property type="project" value="TreeGrafter"/>
</dbReference>
<gene>
    <name evidence="2" type="ORF">LEP1GSC151_3225</name>
</gene>
<dbReference type="Pfam" id="PF17973">
    <property type="entry name" value="bMG10"/>
    <property type="match status" value="1"/>
</dbReference>
<dbReference type="BioCyc" id="LINT1001599:G11K9-3720-MONOMER"/>
<evidence type="ECO:0000313" key="2">
    <source>
        <dbReference type="EMBL" id="EMG11140.1"/>
    </source>
</evidence>
<feature type="domain" description="Bacterial alpha-2-macroglobulin MG10" evidence="1">
    <location>
        <begin position="270"/>
        <end position="396"/>
    </location>
</feature>
<protein>
    <recommendedName>
        <fullName evidence="1">Bacterial alpha-2-macroglobulin MG10 domain-containing protein</fullName>
    </recommendedName>
</protein>
<dbReference type="InterPro" id="IPR051802">
    <property type="entry name" value="YfhM-like"/>
</dbReference>
<organism evidence="2 3">
    <name type="scientific">Leptospira interrogans serovar Grippotyphosa str. LT2186</name>
    <dbReference type="NCBI Taxonomy" id="1001599"/>
    <lineage>
        <taxon>Bacteria</taxon>
        <taxon>Pseudomonadati</taxon>
        <taxon>Spirochaetota</taxon>
        <taxon>Spirochaetia</taxon>
        <taxon>Leptospirales</taxon>
        <taxon>Leptospiraceae</taxon>
        <taxon>Leptospira</taxon>
    </lineage>
</organism>
<sequence length="411" mass="46833">MSLYGSEILTSYVLILSSESDKKIPEEIQNTLLEALNRYTNGLIYRNSYISNTDFLLKKIIVLDALSRFQTVGDDVIRSIQVDPKILPTDILISLRNIYSKSRIYKNQISQLDILLKSRFRVQGTSYNFVDETGLWWLLSSNDSTVMRIILSVVKDPNWKEDLPRLIRGAISRQSKGHWDITPANALGILAFQSYSKQFEKDSVEGTTVVTLENNSNTLEWKNQKEPNKLTLPMPHNAQNLEFVQNGNGKPYVIIHTKAALPLKEKLESGMRLEKEILNESGNKKTSFQEGDIVRVRLKIYTESDLSWIAVRDPIPAGASILGSGLGNDSRSGSELTKEENWWSSPTFIERKWEGYTAYFEYLPAGSVTLEYVYRINQTGKFILPPTRVEAMYLPDQFAELPNSDQMITKE</sequence>
<proteinExistence type="predicted"/>
<dbReference type="AlphaFoldDB" id="M3HEV6"/>
<reference evidence="2 3" key="1">
    <citation type="submission" date="2013-02" db="EMBL/GenBank/DDBJ databases">
        <authorList>
            <person name="Harkins D.M."/>
            <person name="Durkin A.S."/>
            <person name="Brinkac L.M."/>
            <person name="Haft D.H."/>
            <person name="Selengut J.D."/>
            <person name="Sanka R."/>
            <person name="DePew J."/>
            <person name="Purushe J."/>
            <person name="Tulsiani S.M."/>
            <person name="Graham G.C."/>
            <person name="Burns M.-A."/>
            <person name="Dohnt M.F."/>
            <person name="Smythe L.D."/>
            <person name="McKay D.B."/>
            <person name="Craig S.B."/>
            <person name="Vinetz J.M."/>
            <person name="Sutton G.G."/>
            <person name="Nierman W.C."/>
            <person name="Fouts D.E."/>
        </authorList>
    </citation>
    <scope>NUCLEOTIDE SEQUENCE [LARGE SCALE GENOMIC DNA]</scope>
    <source>
        <strain evidence="2 3">LT2186</strain>
    </source>
</reference>
<name>M3HEV6_LEPIR</name>
<dbReference type="PANTHER" id="PTHR40094:SF1">
    <property type="entry name" value="UBIQUITIN DOMAIN-CONTAINING PROTEIN"/>
    <property type="match status" value="1"/>
</dbReference>